<comment type="caution">
    <text evidence="1">The sequence shown here is derived from an EMBL/GenBank/DDBJ whole genome shotgun (WGS) entry which is preliminary data.</text>
</comment>
<dbReference type="EMBL" id="SOBR01000012">
    <property type="protein sequence ID" value="TDU18148.1"/>
    <property type="molecule type" value="Genomic_DNA"/>
</dbReference>
<keyword evidence="2" id="KW-1185">Reference proteome</keyword>
<gene>
    <name evidence="1" type="ORF">C8E00_11232</name>
</gene>
<evidence type="ECO:0000313" key="2">
    <source>
        <dbReference type="Proteomes" id="UP000295380"/>
    </source>
</evidence>
<dbReference type="RefSeq" id="WP_133698557.1">
    <property type="nucleotide sequence ID" value="NZ_SOBR01000012.1"/>
</dbReference>
<name>A0A4R7ND86_9GAMM</name>
<proteinExistence type="predicted"/>
<reference evidence="1 2" key="1">
    <citation type="submission" date="2019-03" db="EMBL/GenBank/DDBJ databases">
        <title>Genomic Encyclopedia of Type Strains, Phase IV (KMG-IV): sequencing the most valuable type-strain genomes for metagenomic binning, comparative biology and taxonomic classification.</title>
        <authorList>
            <person name="Goeker M."/>
        </authorList>
    </citation>
    <scope>NUCLEOTIDE SEQUENCE [LARGE SCALE GENOMIC DNA]</scope>
    <source>
        <strain evidence="1 2">DSM 6770</strain>
    </source>
</reference>
<protein>
    <submittedName>
        <fullName evidence="1">Uncharacterized protein</fullName>
    </submittedName>
</protein>
<sequence length="345" mass="38840">MSDLYVWRYMSLAKYVDMLRSRSIFCPKASLFQDETEGKWIAHAILWGEKQRWQRIRGYADRLQSILDRSGEDQNAVLVGAASVYNQLTPEEESSVLGDVLKQVPLVYPHKRQEYLERTVESWLKHHDGYNSRVSKWLNEVTIDRDSTYISCWNRADSMSLAMWNLYGGGSESVAIRLERGKLETLLEKNLDWLKENGLDGQVVDVDYVDGLNSPGEELQENLVDRLGVGKDVRVGAFSVKPALYAYESEVRLIVYPKRDIRSPVEDPHPELDGISLTIGSTSGSLSDFIGAVYVHPLLSANSMMVRVVKAINEQFGLSDLPIVTDKVEAIGSNMTLQPTGYTGA</sequence>
<dbReference type="OrthoDB" id="8548541at2"/>
<evidence type="ECO:0000313" key="1">
    <source>
        <dbReference type="EMBL" id="TDU18148.1"/>
    </source>
</evidence>
<accession>A0A4R7ND86</accession>
<dbReference type="AlphaFoldDB" id="A0A4R7ND86"/>
<dbReference type="Proteomes" id="UP000295380">
    <property type="component" value="Unassembled WGS sequence"/>
</dbReference>
<organism evidence="1 2">
    <name type="scientific">Chromohalobacter marismortui</name>
    <dbReference type="NCBI Taxonomy" id="42055"/>
    <lineage>
        <taxon>Bacteria</taxon>
        <taxon>Pseudomonadati</taxon>
        <taxon>Pseudomonadota</taxon>
        <taxon>Gammaproteobacteria</taxon>
        <taxon>Oceanospirillales</taxon>
        <taxon>Halomonadaceae</taxon>
        <taxon>Chromohalobacter</taxon>
    </lineage>
</organism>